<dbReference type="PANTHER" id="PTHR45755:SF4">
    <property type="entry name" value="ZINC TRANSPORTER 7"/>
    <property type="match status" value="1"/>
</dbReference>
<feature type="transmembrane region" description="Helical" evidence="9">
    <location>
        <begin position="564"/>
        <end position="585"/>
    </location>
</feature>
<organism evidence="12 13">
    <name type="scientific">Mycena chlorophos</name>
    <name type="common">Agaric fungus</name>
    <name type="synonym">Agaricus chlorophos</name>
    <dbReference type="NCBI Taxonomy" id="658473"/>
    <lineage>
        <taxon>Eukaryota</taxon>
        <taxon>Fungi</taxon>
        <taxon>Dikarya</taxon>
        <taxon>Basidiomycota</taxon>
        <taxon>Agaricomycotina</taxon>
        <taxon>Agaricomycetes</taxon>
        <taxon>Agaricomycetidae</taxon>
        <taxon>Agaricales</taxon>
        <taxon>Marasmiineae</taxon>
        <taxon>Mycenaceae</taxon>
        <taxon>Mycena</taxon>
    </lineage>
</organism>
<keyword evidence="13" id="KW-1185">Reference proteome</keyword>
<dbReference type="InterPro" id="IPR027469">
    <property type="entry name" value="Cation_efflux_TMD_sf"/>
</dbReference>
<dbReference type="GO" id="GO:0016020">
    <property type="term" value="C:membrane"/>
    <property type="evidence" value="ECO:0007669"/>
    <property type="project" value="UniProtKB-SubCell"/>
</dbReference>
<dbReference type="GO" id="GO:0006882">
    <property type="term" value="P:intracellular zinc ion homeostasis"/>
    <property type="evidence" value="ECO:0007669"/>
    <property type="project" value="InterPro"/>
</dbReference>
<evidence type="ECO:0000256" key="3">
    <source>
        <dbReference type="ARBA" id="ARBA00022448"/>
    </source>
</evidence>
<feature type="transmembrane region" description="Helical" evidence="9">
    <location>
        <begin position="708"/>
        <end position="727"/>
    </location>
</feature>
<keyword evidence="5 9" id="KW-1133">Transmembrane helix</keyword>
<evidence type="ECO:0000256" key="4">
    <source>
        <dbReference type="ARBA" id="ARBA00022692"/>
    </source>
</evidence>
<proteinExistence type="inferred from homology"/>
<feature type="transmembrane region" description="Helical" evidence="9">
    <location>
        <begin position="465"/>
        <end position="489"/>
    </location>
</feature>
<keyword evidence="6" id="KW-0406">Ion transport</keyword>
<evidence type="ECO:0000313" key="13">
    <source>
        <dbReference type="Proteomes" id="UP000613580"/>
    </source>
</evidence>
<feature type="transmembrane region" description="Helical" evidence="9">
    <location>
        <begin position="809"/>
        <end position="827"/>
    </location>
</feature>
<dbReference type="GO" id="GO:0031410">
    <property type="term" value="C:cytoplasmic vesicle"/>
    <property type="evidence" value="ECO:0007669"/>
    <property type="project" value="TreeGrafter"/>
</dbReference>
<keyword evidence="7 9" id="KW-0472">Membrane</keyword>
<dbReference type="InterPro" id="IPR036928">
    <property type="entry name" value="AS_sf"/>
</dbReference>
<dbReference type="Pfam" id="PF01545">
    <property type="entry name" value="Cation_efflux"/>
    <property type="match status" value="1"/>
</dbReference>
<name>A0A8H6RYX1_MYCCL</name>
<keyword evidence="3" id="KW-0813">Transport</keyword>
<sequence>MNLVNLTATEILSCSTATTEQLVTALLLRIAQSDVQAWVHVDQNLLLSQAHKLDGLSRDKRQALHGVPVGVKDIFYTEGMPTQHNSPLYKSAAPAIDAAIVSVLKSAGALVLGKTTTTEFASVLTGPTPPTRNAHDATRTPGGSSSGSAAAVAALQVPIALGTQTIGSIIRPASFNGIFGFKPTWGAISREGVKVCSINLDTIGFFTRSVADLDLLADVVQLRDDNPPGLFRVAGATIGMCRTHMWDRAGPGTKSAMELGKRLLQDSGAIVEDVELPSEFESVTRFHTHIFRSDAKSAFLNEWIRGKDGLDPTLVEMVENPNVSHREYLAALDGLAQLRREFDGIASKFDVICAPSVVDEAPVGLSNTGDSIMCGIWTALHVPVVNVPGLSSSRGFSTTIPAKYTPRILLNALLFASSLHAGKTVLGFEVGVFWITMRVLACGGFGVLVWEGWTGQLAKRKSIEWSVLGTASLLVFVQQACLFTAVALFSHFASLWLESLWTTSAPRKAMTVVLAWLLCIISDTHLSSANVWRFLPGYGALLCHALSSTALNHTFGVLSPSLGTTFTISASAFGACVFALPFYLFRTVLLDFPSTPALPLTSLLALPFLAFTLLILSPITARSLNQLSFTPQHFALSYPTTAASAAILGSLAFSQFPTWTDFAVAVLLYIGMQPERTDAFPAAPRTPTSRLIRSYLKTILSNPESRKIFYFLMLNMAYMLVQMLYGVWTNSLGLISDAIHMAFDCMAIGVGLFASVMATWEPNERFTYGYGRIETLSGFANGIFLILISIFIVFEAIQRILEPPEMNTSQLLLVSSLGLAVNLFGMVTRIRMAAGIRMDMTMRLRRKAMAILMEATGIVMLKAMNIATLNIVAHARTNMTMTTGMITLTVMRTKMAMATHTLIPQRRPQRHIPTVTGAALHVHPHTPHLQDIATPITPNYRFGVDEHYQTHHEHEHVPNLHNPAQTPSHEGHSHNMRGVFLHVMADTLGSVGVIISTLLIQFYGWTGFDPIASLFIAVLIAASVIPLVIDTGRVLCLDVSDRDATIETALAELKSIEGVASFSAPRFWPKDATTMIGSIHIQLAASAASFDPAGPHSNKRKTFVQLDRVVDRVDGLLRGRISGLEELTIQVED</sequence>
<dbReference type="PANTHER" id="PTHR45755">
    <property type="match status" value="1"/>
</dbReference>
<dbReference type="InterPro" id="IPR023631">
    <property type="entry name" value="Amidase_dom"/>
</dbReference>
<comment type="similarity">
    <text evidence="2">Belongs to the cation diffusion facilitator (CDF) transporter (TC 2.A.4) family. SLC30A subfamily.</text>
</comment>
<feature type="region of interest" description="Disordered" evidence="8">
    <location>
        <begin position="122"/>
        <end position="145"/>
    </location>
</feature>
<dbReference type="NCBIfam" id="TIGR01297">
    <property type="entry name" value="CDF"/>
    <property type="match status" value="1"/>
</dbReference>
<accession>A0A8H6RYX1</accession>
<feature type="transmembrane region" description="Helical" evidence="9">
    <location>
        <begin position="432"/>
        <end position="453"/>
    </location>
</feature>
<dbReference type="InterPro" id="IPR002524">
    <property type="entry name" value="Cation_efflux"/>
</dbReference>
<evidence type="ECO:0000256" key="6">
    <source>
        <dbReference type="ARBA" id="ARBA00023065"/>
    </source>
</evidence>
<feature type="transmembrane region" description="Helical" evidence="9">
    <location>
        <begin position="739"/>
        <end position="758"/>
    </location>
</feature>
<evidence type="ECO:0000256" key="1">
    <source>
        <dbReference type="ARBA" id="ARBA00004141"/>
    </source>
</evidence>
<dbReference type="GO" id="GO:1904257">
    <property type="term" value="P:zinc ion import into Golgi lumen"/>
    <property type="evidence" value="ECO:0007669"/>
    <property type="project" value="TreeGrafter"/>
</dbReference>
<evidence type="ECO:0000313" key="12">
    <source>
        <dbReference type="EMBL" id="KAF7289536.1"/>
    </source>
</evidence>
<evidence type="ECO:0000259" key="10">
    <source>
        <dbReference type="Pfam" id="PF01425"/>
    </source>
</evidence>
<comment type="subcellular location">
    <subcellularLocation>
        <location evidence="1">Membrane</location>
        <topology evidence="1">Multi-pass membrane protein</topology>
    </subcellularLocation>
</comment>
<feature type="transmembrane region" description="Helical" evidence="9">
    <location>
        <begin position="1011"/>
        <end position="1029"/>
    </location>
</feature>
<evidence type="ECO:0000256" key="7">
    <source>
        <dbReference type="ARBA" id="ARBA00023136"/>
    </source>
</evidence>
<gene>
    <name evidence="12" type="ORF">HMN09_01347800</name>
</gene>
<feature type="domain" description="Amidase" evidence="10">
    <location>
        <begin position="22"/>
        <end position="393"/>
    </location>
</feature>
<evidence type="ECO:0000256" key="9">
    <source>
        <dbReference type="SAM" id="Phobius"/>
    </source>
</evidence>
<evidence type="ECO:0000259" key="11">
    <source>
        <dbReference type="Pfam" id="PF01545"/>
    </source>
</evidence>
<comment type="caution">
    <text evidence="12">The sequence shown here is derived from an EMBL/GenBank/DDBJ whole genome shotgun (WGS) entry which is preliminary data.</text>
</comment>
<dbReference type="Pfam" id="PF01425">
    <property type="entry name" value="Amidase"/>
    <property type="match status" value="1"/>
</dbReference>
<protein>
    <submittedName>
        <fullName evidence="12">J domain-containing protein</fullName>
    </submittedName>
</protein>
<evidence type="ECO:0000256" key="5">
    <source>
        <dbReference type="ARBA" id="ARBA00022989"/>
    </source>
</evidence>
<dbReference type="OrthoDB" id="78669at2759"/>
<dbReference type="SUPFAM" id="SSF161111">
    <property type="entry name" value="Cation efflux protein transmembrane domain-like"/>
    <property type="match status" value="1"/>
</dbReference>
<dbReference type="InterPro" id="IPR058533">
    <property type="entry name" value="Cation_efflux_TM"/>
</dbReference>
<dbReference type="GO" id="GO:0005794">
    <property type="term" value="C:Golgi apparatus"/>
    <property type="evidence" value="ECO:0007669"/>
    <property type="project" value="TreeGrafter"/>
</dbReference>
<dbReference type="InterPro" id="IPR045316">
    <property type="entry name" value="Msc2-like"/>
</dbReference>
<dbReference type="EMBL" id="JACAZE010000029">
    <property type="protein sequence ID" value="KAF7289536.1"/>
    <property type="molecule type" value="Genomic_DNA"/>
</dbReference>
<evidence type="ECO:0000256" key="2">
    <source>
        <dbReference type="ARBA" id="ARBA00008873"/>
    </source>
</evidence>
<dbReference type="Proteomes" id="UP000613580">
    <property type="component" value="Unassembled WGS sequence"/>
</dbReference>
<reference evidence="12" key="1">
    <citation type="submission" date="2020-05" db="EMBL/GenBank/DDBJ databases">
        <title>Mycena genomes resolve the evolution of fungal bioluminescence.</title>
        <authorList>
            <person name="Tsai I.J."/>
        </authorList>
    </citation>
    <scope>NUCLEOTIDE SEQUENCE</scope>
    <source>
        <strain evidence="12">110903Hualien_Pintung</strain>
    </source>
</reference>
<feature type="transmembrane region" description="Helical" evidence="9">
    <location>
        <begin position="885"/>
        <end position="903"/>
    </location>
</feature>
<feature type="transmembrane region" description="Helical" evidence="9">
    <location>
        <begin position="597"/>
        <end position="621"/>
    </location>
</feature>
<feature type="transmembrane region" description="Helical" evidence="9">
    <location>
        <begin position="848"/>
        <end position="873"/>
    </location>
</feature>
<feature type="transmembrane region" description="Helical" evidence="9">
    <location>
        <begin position="979"/>
        <end position="1005"/>
    </location>
</feature>
<dbReference type="GO" id="GO:0005385">
    <property type="term" value="F:zinc ion transmembrane transporter activity"/>
    <property type="evidence" value="ECO:0007669"/>
    <property type="project" value="InterPro"/>
</dbReference>
<dbReference type="SUPFAM" id="SSF75304">
    <property type="entry name" value="Amidase signature (AS) enzymes"/>
    <property type="match status" value="1"/>
</dbReference>
<dbReference type="AlphaFoldDB" id="A0A8H6RYX1"/>
<dbReference type="Gene3D" id="3.90.1300.10">
    <property type="entry name" value="Amidase signature (AS) domain"/>
    <property type="match status" value="1"/>
</dbReference>
<feature type="domain" description="Cation efflux protein transmembrane" evidence="11">
    <location>
        <begin position="708"/>
        <end position="1036"/>
    </location>
</feature>
<evidence type="ECO:0000256" key="8">
    <source>
        <dbReference type="SAM" id="MobiDB-lite"/>
    </source>
</evidence>
<feature type="transmembrane region" description="Helical" evidence="9">
    <location>
        <begin position="779"/>
        <end position="797"/>
    </location>
</feature>
<keyword evidence="4 9" id="KW-0812">Transmembrane</keyword>
<feature type="transmembrane region" description="Helical" evidence="9">
    <location>
        <begin position="641"/>
        <end position="670"/>
    </location>
</feature>
<dbReference type="Gene3D" id="1.20.1510.10">
    <property type="entry name" value="Cation efflux protein transmembrane domain"/>
    <property type="match status" value="1"/>
</dbReference>